<gene>
    <name evidence="1" type="ORF">BSAL_41665</name>
</gene>
<protein>
    <submittedName>
        <fullName evidence="1">Uncharacterized protein</fullName>
    </submittedName>
</protein>
<organism evidence="1 2">
    <name type="scientific">Bodo saltans</name>
    <name type="common">Flagellated protozoan</name>
    <dbReference type="NCBI Taxonomy" id="75058"/>
    <lineage>
        <taxon>Eukaryota</taxon>
        <taxon>Discoba</taxon>
        <taxon>Euglenozoa</taxon>
        <taxon>Kinetoplastea</taxon>
        <taxon>Metakinetoplastina</taxon>
        <taxon>Eubodonida</taxon>
        <taxon>Bodonidae</taxon>
        <taxon>Bodo</taxon>
    </lineage>
</organism>
<dbReference type="Proteomes" id="UP000051952">
    <property type="component" value="Unassembled WGS sequence"/>
</dbReference>
<evidence type="ECO:0000313" key="1">
    <source>
        <dbReference type="EMBL" id="CUG93265.1"/>
    </source>
</evidence>
<sequence length="110" mass="12745">MLLCISGTLTYCFSPLGRVVRKRSFHVFREKLQAKKHPLFLSFLSPAAAAGLRCQLLKQTKKQTNKKLHLVHTDFFTTLTFTSDFFFFPQSRCCCWTSMPAFKTNKETNE</sequence>
<dbReference type="AlphaFoldDB" id="A0A0S4JV46"/>
<proteinExistence type="predicted"/>
<dbReference type="EMBL" id="CYKH01002134">
    <property type="protein sequence ID" value="CUG93265.1"/>
    <property type="molecule type" value="Genomic_DNA"/>
</dbReference>
<reference evidence="2" key="1">
    <citation type="submission" date="2015-09" db="EMBL/GenBank/DDBJ databases">
        <authorList>
            <consortium name="Pathogen Informatics"/>
        </authorList>
    </citation>
    <scope>NUCLEOTIDE SEQUENCE [LARGE SCALE GENOMIC DNA]</scope>
    <source>
        <strain evidence="2">Lake Konstanz</strain>
    </source>
</reference>
<dbReference type="VEuPathDB" id="TriTrypDB:BSAL_41665"/>
<keyword evidence="2" id="KW-1185">Reference proteome</keyword>
<name>A0A0S4JV46_BODSA</name>
<evidence type="ECO:0000313" key="2">
    <source>
        <dbReference type="Proteomes" id="UP000051952"/>
    </source>
</evidence>
<accession>A0A0S4JV46</accession>